<dbReference type="PANTHER" id="PTHR20844">
    <property type="entry name" value="MEDIATOR OF RNA POLYMERASE II TRANSCRIPTION, SUBUNIT 9"/>
    <property type="match status" value="1"/>
</dbReference>
<evidence type="ECO:0000256" key="6">
    <source>
        <dbReference type="ARBA" id="ARBA00023159"/>
    </source>
</evidence>
<reference evidence="11 12" key="1">
    <citation type="submission" date="2021-06" db="EMBL/GenBank/DDBJ databases">
        <title>Caerostris darwini draft genome.</title>
        <authorList>
            <person name="Kono N."/>
            <person name="Arakawa K."/>
        </authorList>
    </citation>
    <scope>NUCLEOTIDE SEQUENCE [LARGE SCALE GENOMIC DNA]</scope>
</reference>
<evidence type="ECO:0000256" key="4">
    <source>
        <dbReference type="ARBA" id="ARBA00023015"/>
    </source>
</evidence>
<keyword evidence="8" id="KW-0539">Nucleus</keyword>
<comment type="caution">
    <text evidence="11">The sequence shown here is derived from an EMBL/GenBank/DDBJ whole genome shotgun (WGS) entry which is preliminary data.</text>
</comment>
<evidence type="ECO:0000256" key="7">
    <source>
        <dbReference type="ARBA" id="ARBA00023163"/>
    </source>
</evidence>
<keyword evidence="4" id="KW-0805">Transcription regulation</keyword>
<proteinExistence type="inferred from homology"/>
<accession>A0AAV4RCF2</accession>
<protein>
    <recommendedName>
        <fullName evidence="3">Mediator of RNA polymerase II transcription subunit 9</fullName>
    </recommendedName>
    <alternativeName>
        <fullName evidence="10">Mediator complex subunit 9</fullName>
    </alternativeName>
</protein>
<dbReference type="EMBL" id="BPLQ01006032">
    <property type="protein sequence ID" value="GIY19380.1"/>
    <property type="molecule type" value="Genomic_DNA"/>
</dbReference>
<comment type="similarity">
    <text evidence="2">Belongs to the Mediator complex subunit 9 family.</text>
</comment>
<gene>
    <name evidence="11" type="primary">AVEN_78044_1</name>
    <name evidence="11" type="ORF">CDAR_414601</name>
</gene>
<evidence type="ECO:0000256" key="1">
    <source>
        <dbReference type="ARBA" id="ARBA00004123"/>
    </source>
</evidence>
<dbReference type="Proteomes" id="UP001054837">
    <property type="component" value="Unassembled WGS sequence"/>
</dbReference>
<dbReference type="InterPro" id="IPR011425">
    <property type="entry name" value="Med9"/>
</dbReference>
<sequence length="652" mass="75958">MSQAETINTDFLPIIYDIIRSVEKETYETTPKPHENADSSLKIPELRTKLQQCREQIQKLPGIDYTKEEQLRRLEALHEQNRAEYKKLVVNWNSDLYQSKIAESEPSLIIKEHDIQMDEQLKHLTRRENVMKLSAEEVKDSLLLIANLKTIDILKYNTIIKYLDEKCAISMERWPLDISFYIIDAWFIILGQKIFKQHTYAAILSIWTRRVNKCSKASLILMLYYVGMDKNAPPFLMEAIKNNMENYASDFSDEEWAITCVSFFKTSTPIHSNVLLKKCSQAAENLLLKDDYLNAISILKCLRLSKYYDSRLLGILKEYILKKNKTFNFVTCTNFLATFASQNEYDYELFSYLEGQGLASFQIEKDSMNEEEYISIKTHPSIKSRVKDIARFLWALTSVGHTLNTETVNFFTDSMRQRFEMGEFDKQIHILIDYSQSLALAGYYPYDILSSVLKMSTLKKINFLNKSKPRYQLYFVQRSTQIEAPEIEIDMRNLFNPIPKDVEKEIKERQGYDTILKILNQTSIKNYTCCYLIPHIMISGVFVSSKRKSELPKIDLVKKLKAYEKWIAEGIISKQVKHFFKTDYDYYSIEILDPNVCVNQSTELLGLMKTKIRQLNKININVIALSVDEINKLASSTIPKGCEDINELIALL</sequence>
<evidence type="ECO:0000313" key="12">
    <source>
        <dbReference type="Proteomes" id="UP001054837"/>
    </source>
</evidence>
<keyword evidence="5" id="KW-0175">Coiled coil</keyword>
<comment type="subcellular location">
    <subcellularLocation>
        <location evidence="1">Nucleus</location>
    </subcellularLocation>
</comment>
<dbReference type="GO" id="GO:0016592">
    <property type="term" value="C:mediator complex"/>
    <property type="evidence" value="ECO:0007669"/>
    <property type="project" value="InterPro"/>
</dbReference>
<dbReference type="PANTHER" id="PTHR20844:SF0">
    <property type="entry name" value="MEDIATOR OF RNA POLYMERASE II TRANSCRIPTION SUBUNIT 9"/>
    <property type="match status" value="1"/>
</dbReference>
<dbReference type="AlphaFoldDB" id="A0AAV4RCF2"/>
<evidence type="ECO:0000256" key="2">
    <source>
        <dbReference type="ARBA" id="ARBA00008089"/>
    </source>
</evidence>
<dbReference type="GO" id="GO:0006357">
    <property type="term" value="P:regulation of transcription by RNA polymerase II"/>
    <property type="evidence" value="ECO:0007669"/>
    <property type="project" value="InterPro"/>
</dbReference>
<dbReference type="GO" id="GO:0003712">
    <property type="term" value="F:transcription coregulator activity"/>
    <property type="evidence" value="ECO:0007669"/>
    <property type="project" value="InterPro"/>
</dbReference>
<evidence type="ECO:0000256" key="3">
    <source>
        <dbReference type="ARBA" id="ARBA00020636"/>
    </source>
</evidence>
<keyword evidence="6" id="KW-0010">Activator</keyword>
<evidence type="ECO:0000313" key="11">
    <source>
        <dbReference type="EMBL" id="GIY19380.1"/>
    </source>
</evidence>
<name>A0AAV4RCF2_9ARAC</name>
<dbReference type="InterPro" id="IPR039242">
    <property type="entry name" value="MED9_metazoa"/>
</dbReference>
<keyword evidence="7" id="KW-0804">Transcription</keyword>
<dbReference type="Pfam" id="PF07544">
    <property type="entry name" value="Med9"/>
    <property type="match status" value="1"/>
</dbReference>
<organism evidence="11 12">
    <name type="scientific">Caerostris darwini</name>
    <dbReference type="NCBI Taxonomy" id="1538125"/>
    <lineage>
        <taxon>Eukaryota</taxon>
        <taxon>Metazoa</taxon>
        <taxon>Ecdysozoa</taxon>
        <taxon>Arthropoda</taxon>
        <taxon>Chelicerata</taxon>
        <taxon>Arachnida</taxon>
        <taxon>Araneae</taxon>
        <taxon>Araneomorphae</taxon>
        <taxon>Entelegynae</taxon>
        <taxon>Araneoidea</taxon>
        <taxon>Araneidae</taxon>
        <taxon>Caerostris</taxon>
    </lineage>
</organism>
<evidence type="ECO:0000256" key="8">
    <source>
        <dbReference type="ARBA" id="ARBA00023242"/>
    </source>
</evidence>
<evidence type="ECO:0000256" key="10">
    <source>
        <dbReference type="ARBA" id="ARBA00031260"/>
    </source>
</evidence>
<evidence type="ECO:0000256" key="9">
    <source>
        <dbReference type="ARBA" id="ARBA00025687"/>
    </source>
</evidence>
<dbReference type="InterPro" id="IPR037212">
    <property type="entry name" value="Med7/Med21-like"/>
</dbReference>
<dbReference type="SUPFAM" id="SSF140718">
    <property type="entry name" value="Mediator hinge subcomplex-like"/>
    <property type="match status" value="1"/>
</dbReference>
<keyword evidence="12" id="KW-1185">Reference proteome</keyword>
<comment type="function">
    <text evidence="9">Component of the Mediator complex, a coactivator involved in the regulated transcription of nearly all RNA polymerase II-dependent genes. Mediator functions as a bridge to convey information from gene-specific regulatory proteins to the basal RNA polymerase II transcription machinery. Mediator is recruited to promoters by direct interactions with regulatory proteins and serves as a scaffold for the assembly of a functional preinitiation complex with RNA polymerase II and the general transcription factors.</text>
</comment>
<evidence type="ECO:0000256" key="5">
    <source>
        <dbReference type="ARBA" id="ARBA00023054"/>
    </source>
</evidence>